<evidence type="ECO:0000256" key="3">
    <source>
        <dbReference type="ARBA" id="ARBA00022695"/>
    </source>
</evidence>
<evidence type="ECO:0000256" key="8">
    <source>
        <dbReference type="ARBA" id="ARBA00047428"/>
    </source>
</evidence>
<protein>
    <recommendedName>
        <fullName evidence="1">D-glycero-beta-D-manno-heptose 1-phosphate adenylyltransferase</fullName>
        <ecNumber evidence="1">2.7.7.70</ecNumber>
    </recommendedName>
</protein>
<evidence type="ECO:0000256" key="5">
    <source>
        <dbReference type="ARBA" id="ARBA00022840"/>
    </source>
</evidence>
<dbReference type="Proteomes" id="UP000829069">
    <property type="component" value="Chromosome"/>
</dbReference>
<evidence type="ECO:0000256" key="6">
    <source>
        <dbReference type="ARBA" id="ARBA00023268"/>
    </source>
</evidence>
<dbReference type="Pfam" id="PF01467">
    <property type="entry name" value="CTP_transf_like"/>
    <property type="match status" value="1"/>
</dbReference>
<keyword evidence="3 11" id="KW-0548">Nucleotidyltransferase</keyword>
<evidence type="ECO:0000256" key="2">
    <source>
        <dbReference type="ARBA" id="ARBA00022679"/>
    </source>
</evidence>
<dbReference type="InterPro" id="IPR004821">
    <property type="entry name" value="Cyt_trans-like"/>
</dbReference>
<organism evidence="11 12">
    <name type="scientific">Arthrobacter sulfonylureivorans</name>
    <dbReference type="NCBI Taxonomy" id="2486855"/>
    <lineage>
        <taxon>Bacteria</taxon>
        <taxon>Bacillati</taxon>
        <taxon>Actinomycetota</taxon>
        <taxon>Actinomycetes</taxon>
        <taxon>Micrococcales</taxon>
        <taxon>Micrococcaceae</taxon>
        <taxon>Arthrobacter</taxon>
    </lineage>
</organism>
<proteinExistence type="predicted"/>
<keyword evidence="2" id="KW-0808">Transferase</keyword>
<dbReference type="InterPro" id="IPR011914">
    <property type="entry name" value="RfaE_dom_II"/>
</dbReference>
<accession>A0ABY3WAC0</accession>
<dbReference type="InterPro" id="IPR029056">
    <property type="entry name" value="Ribokinase-like"/>
</dbReference>
<keyword evidence="7" id="KW-0119">Carbohydrate metabolism</keyword>
<evidence type="ECO:0000256" key="7">
    <source>
        <dbReference type="ARBA" id="ARBA00023277"/>
    </source>
</evidence>
<keyword evidence="4" id="KW-0547">Nucleotide-binding</keyword>
<gene>
    <name evidence="11" type="primary">rfaE2</name>
    <name evidence="11" type="ORF">MNQ99_03355</name>
</gene>
<dbReference type="EC" id="2.7.7.70" evidence="1"/>
<evidence type="ECO:0000259" key="9">
    <source>
        <dbReference type="Pfam" id="PF00294"/>
    </source>
</evidence>
<dbReference type="InterPro" id="IPR050385">
    <property type="entry name" value="Archaeal_FAD_synthase"/>
</dbReference>
<feature type="domain" description="Cytidyltransferase-like" evidence="10">
    <location>
        <begin position="323"/>
        <end position="420"/>
    </location>
</feature>
<keyword evidence="6" id="KW-0511">Multifunctional enzyme</keyword>
<evidence type="ECO:0000256" key="4">
    <source>
        <dbReference type="ARBA" id="ARBA00022741"/>
    </source>
</evidence>
<dbReference type="SUPFAM" id="SSF52374">
    <property type="entry name" value="Nucleotidylyl transferase"/>
    <property type="match status" value="1"/>
</dbReference>
<dbReference type="GO" id="GO:0016779">
    <property type="term" value="F:nucleotidyltransferase activity"/>
    <property type="evidence" value="ECO:0007669"/>
    <property type="project" value="UniProtKB-KW"/>
</dbReference>
<dbReference type="InterPro" id="IPR011611">
    <property type="entry name" value="PfkB_dom"/>
</dbReference>
<dbReference type="NCBIfam" id="TIGR02199">
    <property type="entry name" value="rfaE_dom_II"/>
    <property type="match status" value="1"/>
</dbReference>
<dbReference type="InterPro" id="IPR014729">
    <property type="entry name" value="Rossmann-like_a/b/a_fold"/>
</dbReference>
<comment type="catalytic activity">
    <reaction evidence="8">
        <text>D-glycero-beta-D-manno-heptose 1-phosphate + ATP + H(+) = ADP-D-glycero-beta-D-manno-heptose + diphosphate</text>
        <dbReference type="Rhea" id="RHEA:27465"/>
        <dbReference type="ChEBI" id="CHEBI:15378"/>
        <dbReference type="ChEBI" id="CHEBI:30616"/>
        <dbReference type="ChEBI" id="CHEBI:33019"/>
        <dbReference type="ChEBI" id="CHEBI:59967"/>
        <dbReference type="ChEBI" id="CHEBI:61593"/>
        <dbReference type="EC" id="2.7.7.70"/>
    </reaction>
</comment>
<reference evidence="11 12" key="1">
    <citation type="submission" date="2022-03" db="EMBL/GenBank/DDBJ databases">
        <title>Isotopic signatures of nitrous oxide derived from detoxification processes.</title>
        <authorList>
            <person name="Behrendt U."/>
            <person name="Buchen C."/>
            <person name="Well R."/>
            <person name="Ulrich A."/>
            <person name="Rohe L."/>
            <person name="Kolb S."/>
            <person name="Schloter M."/>
            <person name="Horn M.A."/>
            <person name="Augustin J."/>
        </authorList>
    </citation>
    <scope>NUCLEOTIDE SEQUENCE [LARGE SCALE GENOMIC DNA]</scope>
    <source>
        <strain evidence="11 12">S4-C24</strain>
    </source>
</reference>
<feature type="domain" description="Carbohydrate kinase PfkB" evidence="9">
    <location>
        <begin position="2"/>
        <end position="288"/>
    </location>
</feature>
<evidence type="ECO:0000313" key="12">
    <source>
        <dbReference type="Proteomes" id="UP000829069"/>
    </source>
</evidence>
<evidence type="ECO:0000256" key="1">
    <source>
        <dbReference type="ARBA" id="ARBA00012519"/>
    </source>
</evidence>
<name>A0ABY3WAC0_9MICC</name>
<dbReference type="Gene3D" id="3.40.1190.20">
    <property type="match status" value="1"/>
</dbReference>
<dbReference type="EMBL" id="CP093326">
    <property type="protein sequence ID" value="UNK46421.1"/>
    <property type="molecule type" value="Genomic_DNA"/>
</dbReference>
<evidence type="ECO:0000259" key="10">
    <source>
        <dbReference type="Pfam" id="PF01467"/>
    </source>
</evidence>
<dbReference type="PANTHER" id="PTHR43793:SF2">
    <property type="entry name" value="BIFUNCTIONAL PROTEIN HLDE"/>
    <property type="match status" value="1"/>
</dbReference>
<dbReference type="RefSeq" id="WP_241914449.1">
    <property type="nucleotide sequence ID" value="NZ_CP093326.1"/>
</dbReference>
<dbReference type="Pfam" id="PF00294">
    <property type="entry name" value="PfkB"/>
    <property type="match status" value="1"/>
</dbReference>
<sequence length="453" mass="46256">MRIVVVGDVLLDADVEGAATRLSPDGPVPVVDAAETTYRAGGAGLVARMLARDGRDVLLVTALSDDDASSRLREALDGIRVVAGPSGAPTPVKTRIRAGGQSVVRVDEGCAPGPLPVPTPDMLEALGTADAIIVADYGRGLAAAPALRDALAPLVHRIPVVWDPHPAGPDPVDGVAAATPNLPEALRMAGLAKGGTGEAALAAAELRSRWNSHAVVVTLGAEGAMIQKEGDLPQAIPAPAMGAADTCGAGDRFAASLAVGLASGRSLTASVEDAVGQAAAFLAAGGVASLRRDAAPVQLRGPGVDAMRVAAQTREAGGTVVATGGCFDLLHAGHARTLAAARKLGDCLIVCLNSDASVRRLKGEERPIMNQEDRAELLLALECVDAVLVFDESTPETALERLRPDIWVKGGDYTADQLPEARLLQSWGGQTVTVPYYPARSTTGLAAALEKVG</sequence>
<dbReference type="NCBIfam" id="TIGR00125">
    <property type="entry name" value="cyt_tran_rel"/>
    <property type="match status" value="1"/>
</dbReference>
<dbReference type="PANTHER" id="PTHR43793">
    <property type="entry name" value="FAD SYNTHASE"/>
    <property type="match status" value="1"/>
</dbReference>
<dbReference type="Gene3D" id="3.40.50.620">
    <property type="entry name" value="HUPs"/>
    <property type="match status" value="1"/>
</dbReference>
<evidence type="ECO:0000313" key="11">
    <source>
        <dbReference type="EMBL" id="UNK46421.1"/>
    </source>
</evidence>
<keyword evidence="5" id="KW-0067">ATP-binding</keyword>
<dbReference type="SUPFAM" id="SSF53613">
    <property type="entry name" value="Ribokinase-like"/>
    <property type="match status" value="1"/>
</dbReference>
<keyword evidence="12" id="KW-1185">Reference proteome</keyword>